<protein>
    <submittedName>
        <fullName evidence="1">Uncharacterized protein</fullName>
    </submittedName>
</protein>
<accession>A0A1Z8ASQ5</accession>
<comment type="caution">
    <text evidence="1">The sequence shown here is derived from an EMBL/GenBank/DDBJ whole genome shotgun (WGS) entry which is preliminary data.</text>
</comment>
<evidence type="ECO:0000313" key="2">
    <source>
        <dbReference type="Proteomes" id="UP000196102"/>
    </source>
</evidence>
<organism evidence="1 2">
    <name type="scientific">Nonlabens dokdonensis</name>
    <dbReference type="NCBI Taxonomy" id="328515"/>
    <lineage>
        <taxon>Bacteria</taxon>
        <taxon>Pseudomonadati</taxon>
        <taxon>Bacteroidota</taxon>
        <taxon>Flavobacteriia</taxon>
        <taxon>Flavobacteriales</taxon>
        <taxon>Flavobacteriaceae</taxon>
        <taxon>Nonlabens</taxon>
    </lineage>
</organism>
<dbReference type="RefSeq" id="WP_303687166.1">
    <property type="nucleotide sequence ID" value="NZ_MAAX01000145.1"/>
</dbReference>
<dbReference type="EMBL" id="MAAX01000145">
    <property type="protein sequence ID" value="OUS13355.1"/>
    <property type="molecule type" value="Genomic_DNA"/>
</dbReference>
<sequence>MDILAQIKESEVSDDGSFQEGFLYGSVKNIGEKTAQVNGVSLLPGEAKSYPFVGKSYHKINYEPNGSTLRVLEVL</sequence>
<name>A0A1Z8ASQ5_9FLAO</name>
<dbReference type="Proteomes" id="UP000196102">
    <property type="component" value="Unassembled WGS sequence"/>
</dbReference>
<reference evidence="2" key="1">
    <citation type="journal article" date="2017" name="Proc. Natl. Acad. Sci. U.S.A.">
        <title>Simulation of Deepwater Horizon oil plume reveals substrate specialization within a complex community of hydrocarbon-degraders.</title>
        <authorList>
            <person name="Hu P."/>
            <person name="Dubinsky E.A."/>
            <person name="Probst A.J."/>
            <person name="Wang J."/>
            <person name="Sieber C.M.K."/>
            <person name="Tom L.M."/>
            <person name="Gardinali P."/>
            <person name="Banfield J.F."/>
            <person name="Atlas R.M."/>
            <person name="Andersen G.L."/>
        </authorList>
    </citation>
    <scope>NUCLEOTIDE SEQUENCE [LARGE SCALE GENOMIC DNA]</scope>
</reference>
<dbReference type="AlphaFoldDB" id="A0A1Z8ASQ5"/>
<proteinExistence type="predicted"/>
<gene>
    <name evidence="1" type="ORF">A9Q93_09405</name>
</gene>
<evidence type="ECO:0000313" key="1">
    <source>
        <dbReference type="EMBL" id="OUS13355.1"/>
    </source>
</evidence>